<comment type="caution">
    <text evidence="2">The sequence shown here is derived from an EMBL/GenBank/DDBJ whole genome shotgun (WGS) entry which is preliminary data.</text>
</comment>
<dbReference type="SUPFAM" id="SSF53335">
    <property type="entry name" value="S-adenosyl-L-methionine-dependent methyltransferases"/>
    <property type="match status" value="1"/>
</dbReference>
<name>A0A8J4F4W5_9CHLO</name>
<proteinExistence type="predicted"/>
<dbReference type="InterPro" id="IPR006342">
    <property type="entry name" value="FkbM_mtfrase"/>
</dbReference>
<evidence type="ECO:0000313" key="2">
    <source>
        <dbReference type="EMBL" id="GIL61249.1"/>
    </source>
</evidence>
<dbReference type="InterPro" id="IPR029063">
    <property type="entry name" value="SAM-dependent_MTases_sf"/>
</dbReference>
<evidence type="ECO:0000313" key="3">
    <source>
        <dbReference type="Proteomes" id="UP000747399"/>
    </source>
</evidence>
<dbReference type="AlphaFoldDB" id="A0A8J4F4W5"/>
<accession>A0A8J4F4W5</accession>
<reference evidence="2" key="1">
    <citation type="journal article" date="2021" name="Proc. Natl. Acad. Sci. U.S.A.">
        <title>Three genomes in the algal genus Volvox reveal the fate of a haploid sex-determining region after a transition to homothallism.</title>
        <authorList>
            <person name="Yamamoto K."/>
            <person name="Hamaji T."/>
            <person name="Kawai-Toyooka H."/>
            <person name="Matsuzaki R."/>
            <person name="Takahashi F."/>
            <person name="Nishimura Y."/>
            <person name="Kawachi M."/>
            <person name="Noguchi H."/>
            <person name="Minakuchi Y."/>
            <person name="Umen J.G."/>
            <person name="Toyoda A."/>
            <person name="Nozaki H."/>
        </authorList>
    </citation>
    <scope>NUCLEOTIDE SEQUENCE</scope>
    <source>
        <strain evidence="2">NIES-3780</strain>
    </source>
</reference>
<dbReference type="InterPro" id="IPR052514">
    <property type="entry name" value="SAM-dependent_MTase"/>
</dbReference>
<feature type="domain" description="Methyltransferase FkbM" evidence="1">
    <location>
        <begin position="119"/>
        <end position="312"/>
    </location>
</feature>
<gene>
    <name evidence="2" type="ORF">Vafri_15604</name>
</gene>
<dbReference type="NCBIfam" id="TIGR01444">
    <property type="entry name" value="fkbM_fam"/>
    <property type="match status" value="1"/>
</dbReference>
<organism evidence="2 3">
    <name type="scientific">Volvox africanus</name>
    <dbReference type="NCBI Taxonomy" id="51714"/>
    <lineage>
        <taxon>Eukaryota</taxon>
        <taxon>Viridiplantae</taxon>
        <taxon>Chlorophyta</taxon>
        <taxon>core chlorophytes</taxon>
        <taxon>Chlorophyceae</taxon>
        <taxon>CS clade</taxon>
        <taxon>Chlamydomonadales</taxon>
        <taxon>Volvocaceae</taxon>
        <taxon>Volvox</taxon>
    </lineage>
</organism>
<dbReference type="PANTHER" id="PTHR34203:SF13">
    <property type="entry name" value="EXPRESSED PROTEIN"/>
    <property type="match status" value="1"/>
</dbReference>
<dbReference type="Pfam" id="PF05050">
    <property type="entry name" value="Methyltransf_21"/>
    <property type="match status" value="1"/>
</dbReference>
<keyword evidence="3" id="KW-1185">Reference proteome</keyword>
<evidence type="ECO:0000259" key="1">
    <source>
        <dbReference type="Pfam" id="PF05050"/>
    </source>
</evidence>
<dbReference type="Proteomes" id="UP000747399">
    <property type="component" value="Unassembled WGS sequence"/>
</dbReference>
<dbReference type="PANTHER" id="PTHR34203">
    <property type="entry name" value="METHYLTRANSFERASE, FKBM FAMILY PROTEIN"/>
    <property type="match status" value="1"/>
</dbReference>
<sequence>MPCRMWKTASPGLGLHDISRINALRRHRLISPSSLSYHKKLSCAHTRSHRQTMPSIDAQEAVLVGGRTYDVKTIALSDDVPRFKCLEPSEANFLYKQIFEEADYTQSGVSISPGDVIVDVGGNIGAFAVFTLLKNKGDISLYAFEPVPILAHICEANIELYKSKDTKSKVFTLGLTSPDKVGKVAFDFFPEYSLLSSAYDWDPSDRDAIAQKLLQFEGSNDPDRLQELRERVGQSLRKEVVEAELRTFASVRKELGLTRIDLLKIDVEKAEWDVVCGISDADWAMTRQVAIETHVIGDRVQQIKQLLQDKGFTRVHVGEIGTPKFLGFKYYNKLHPDEGVVPPAVLPSAEGAGLVCNIYATRD</sequence>
<protein>
    <recommendedName>
        <fullName evidence="1">Methyltransferase FkbM domain-containing protein</fullName>
    </recommendedName>
</protein>
<dbReference type="Gene3D" id="3.40.50.150">
    <property type="entry name" value="Vaccinia Virus protein VP39"/>
    <property type="match status" value="1"/>
</dbReference>
<dbReference type="EMBL" id="BNCO01000044">
    <property type="protein sequence ID" value="GIL61249.1"/>
    <property type="molecule type" value="Genomic_DNA"/>
</dbReference>